<dbReference type="InterPro" id="IPR006641">
    <property type="entry name" value="YqgF/RNaseH-like_dom"/>
</dbReference>
<comment type="subcellular location">
    <subcellularLocation>
        <location evidence="5">Cytoplasm</location>
    </subcellularLocation>
</comment>
<dbReference type="AlphaFoldDB" id="A0A538T6G1"/>
<feature type="compositionally biased region" description="Basic residues" evidence="6">
    <location>
        <begin position="7"/>
        <end position="18"/>
    </location>
</feature>
<feature type="domain" description="YqgF/RNase H-like" evidence="7">
    <location>
        <begin position="29"/>
        <end position="130"/>
    </location>
</feature>
<evidence type="ECO:0000256" key="3">
    <source>
        <dbReference type="ARBA" id="ARBA00022722"/>
    </source>
</evidence>
<comment type="similarity">
    <text evidence="5">Belongs to the YqgF HJR family.</text>
</comment>
<dbReference type="PANTHER" id="PTHR33317">
    <property type="entry name" value="POLYNUCLEOTIDYL TRANSFERASE, RIBONUCLEASE H-LIKE SUPERFAMILY PROTEIN"/>
    <property type="match status" value="1"/>
</dbReference>
<evidence type="ECO:0000256" key="5">
    <source>
        <dbReference type="HAMAP-Rule" id="MF_00651"/>
    </source>
</evidence>
<comment type="function">
    <text evidence="5">Could be a nuclease involved in processing of the 5'-end of pre-16S rRNA.</text>
</comment>
<keyword evidence="3 5" id="KW-0540">Nuclease</keyword>
<evidence type="ECO:0000256" key="4">
    <source>
        <dbReference type="ARBA" id="ARBA00022801"/>
    </source>
</evidence>
<gene>
    <name evidence="8" type="primary">ruvX</name>
    <name evidence="8" type="ORF">E6K75_04395</name>
</gene>
<dbReference type="NCBIfam" id="TIGR00250">
    <property type="entry name" value="RNAse_H_YqgF"/>
    <property type="match status" value="1"/>
</dbReference>
<reference evidence="8 9" key="1">
    <citation type="journal article" date="2019" name="Nat. Microbiol.">
        <title>Mediterranean grassland soil C-N compound turnover is dependent on rainfall and depth, and is mediated by genomically divergent microorganisms.</title>
        <authorList>
            <person name="Diamond S."/>
            <person name="Andeer P.F."/>
            <person name="Li Z."/>
            <person name="Crits-Christoph A."/>
            <person name="Burstein D."/>
            <person name="Anantharaman K."/>
            <person name="Lane K.R."/>
            <person name="Thomas B.C."/>
            <person name="Pan C."/>
            <person name="Northen T.R."/>
            <person name="Banfield J.F."/>
        </authorList>
    </citation>
    <scope>NUCLEOTIDE SEQUENCE [LARGE SCALE GENOMIC DNA]</scope>
    <source>
        <strain evidence="8">WS_5</strain>
    </source>
</reference>
<dbReference type="EMBL" id="VBOV01000106">
    <property type="protein sequence ID" value="TMQ59226.1"/>
    <property type="molecule type" value="Genomic_DNA"/>
</dbReference>
<keyword evidence="4 5" id="KW-0378">Hydrolase</keyword>
<dbReference type="Gene3D" id="3.30.420.140">
    <property type="entry name" value="YqgF/RNase H-like domain"/>
    <property type="match status" value="1"/>
</dbReference>
<dbReference type="Pfam" id="PF03652">
    <property type="entry name" value="RuvX"/>
    <property type="match status" value="1"/>
</dbReference>
<comment type="caution">
    <text evidence="8">The sequence shown here is derived from an EMBL/GenBank/DDBJ whole genome shotgun (WGS) entry which is preliminary data.</text>
</comment>
<dbReference type="GO" id="GO:0016788">
    <property type="term" value="F:hydrolase activity, acting on ester bonds"/>
    <property type="evidence" value="ECO:0007669"/>
    <property type="project" value="UniProtKB-UniRule"/>
</dbReference>
<sequence length="158" mass="16935">MPAPGNRRAHGIHPRRSARLPGGPPGPSVRVLGVDFGLRHLGIAVSDETAMLATPLRVLRIASVREAPEAVTDAAEKAGAGSIVVGVPLGLEGEERRKEVRRVERFAHALRKRSGLEVFLVDESLSTREAGRQGHAQAAAVILQRWLDRPRTSKGAKA</sequence>
<dbReference type="HAMAP" id="MF_00651">
    <property type="entry name" value="Nuclease_YqgF"/>
    <property type="match status" value="1"/>
</dbReference>
<accession>A0A538T6G1</accession>
<dbReference type="InterPro" id="IPR005227">
    <property type="entry name" value="YqgF"/>
</dbReference>
<evidence type="ECO:0000256" key="2">
    <source>
        <dbReference type="ARBA" id="ARBA00022517"/>
    </source>
</evidence>
<name>A0A538T6G1_UNCEI</name>
<dbReference type="CDD" id="cd16964">
    <property type="entry name" value="YqgF"/>
    <property type="match status" value="1"/>
</dbReference>
<dbReference type="GO" id="GO:0004518">
    <property type="term" value="F:nuclease activity"/>
    <property type="evidence" value="ECO:0007669"/>
    <property type="project" value="UniProtKB-KW"/>
</dbReference>
<dbReference type="InterPro" id="IPR037027">
    <property type="entry name" value="YqgF/RNaseH-like_dom_sf"/>
</dbReference>
<feature type="region of interest" description="Disordered" evidence="6">
    <location>
        <begin position="1"/>
        <end position="26"/>
    </location>
</feature>
<evidence type="ECO:0000313" key="9">
    <source>
        <dbReference type="Proteomes" id="UP000320913"/>
    </source>
</evidence>
<dbReference type="GO" id="GO:0005829">
    <property type="term" value="C:cytosol"/>
    <property type="evidence" value="ECO:0007669"/>
    <property type="project" value="TreeGrafter"/>
</dbReference>
<dbReference type="SUPFAM" id="SSF53098">
    <property type="entry name" value="Ribonuclease H-like"/>
    <property type="match status" value="1"/>
</dbReference>
<dbReference type="SMART" id="SM00732">
    <property type="entry name" value="YqgFc"/>
    <property type="match status" value="1"/>
</dbReference>
<keyword evidence="2 5" id="KW-0690">Ribosome biogenesis</keyword>
<evidence type="ECO:0000259" key="7">
    <source>
        <dbReference type="SMART" id="SM00732"/>
    </source>
</evidence>
<dbReference type="Proteomes" id="UP000320913">
    <property type="component" value="Unassembled WGS sequence"/>
</dbReference>
<dbReference type="EC" id="3.1.-.-" evidence="5"/>
<dbReference type="InterPro" id="IPR012337">
    <property type="entry name" value="RNaseH-like_sf"/>
</dbReference>
<evidence type="ECO:0000313" key="8">
    <source>
        <dbReference type="EMBL" id="TMQ59226.1"/>
    </source>
</evidence>
<dbReference type="PANTHER" id="PTHR33317:SF4">
    <property type="entry name" value="POLYNUCLEOTIDYL TRANSFERASE, RIBONUCLEASE H-LIKE SUPERFAMILY PROTEIN"/>
    <property type="match status" value="1"/>
</dbReference>
<keyword evidence="1 5" id="KW-0963">Cytoplasm</keyword>
<evidence type="ECO:0000256" key="1">
    <source>
        <dbReference type="ARBA" id="ARBA00022490"/>
    </source>
</evidence>
<organism evidence="8 9">
    <name type="scientific">Eiseniibacteriota bacterium</name>
    <dbReference type="NCBI Taxonomy" id="2212470"/>
    <lineage>
        <taxon>Bacteria</taxon>
        <taxon>Candidatus Eiseniibacteriota</taxon>
    </lineage>
</organism>
<proteinExistence type="inferred from homology"/>
<evidence type="ECO:0000256" key="6">
    <source>
        <dbReference type="SAM" id="MobiDB-lite"/>
    </source>
</evidence>
<protein>
    <recommendedName>
        <fullName evidence="5">Putative pre-16S rRNA nuclease</fullName>
        <ecNumber evidence="5">3.1.-.-</ecNumber>
    </recommendedName>
</protein>
<dbReference type="GO" id="GO:0000967">
    <property type="term" value="P:rRNA 5'-end processing"/>
    <property type="evidence" value="ECO:0007669"/>
    <property type="project" value="UniProtKB-UniRule"/>
</dbReference>